<reference evidence="2" key="1">
    <citation type="submission" date="2017-08" db="EMBL/GenBank/DDBJ databases">
        <title>Direct submision.</title>
        <authorList>
            <person name="Kim S.-J."/>
            <person name="Rhee S.-K."/>
        </authorList>
    </citation>
    <scope>NUCLEOTIDE SEQUENCE [LARGE SCALE GENOMIC DNA]</scope>
    <source>
        <strain evidence="2">GI5</strain>
    </source>
</reference>
<dbReference type="EMBL" id="CP022684">
    <property type="protein sequence ID" value="AUM11424.1"/>
    <property type="molecule type" value="Genomic_DNA"/>
</dbReference>
<evidence type="ECO:0000313" key="2">
    <source>
        <dbReference type="Proteomes" id="UP000235116"/>
    </source>
</evidence>
<protein>
    <submittedName>
        <fullName evidence="1">Uncharacterized protein</fullName>
    </submittedName>
</protein>
<keyword evidence="2" id="KW-1185">Reference proteome</keyword>
<dbReference type="OrthoDB" id="6380783at2"/>
<name>A0A2K9LKX4_9GAMM</name>
<evidence type="ECO:0000313" key="1">
    <source>
        <dbReference type="EMBL" id="AUM11424.1"/>
    </source>
</evidence>
<sequence length="229" mass="26049">MKPQASDDRSNVIDLFSGRPIDEVVDRIVRMAPELDGLEMLYTNDTSPNRLYSLKVVCWAIRESGEVVGMVPWLNQVVPCTEINDPLNGRWEGYRDPGTNDIFYTPPRHKVKELELAEEFYHLEQIRDGSIVQEIPDAIGTHAVLTDNGFRSFVLIEVLSWRLMADGTVHAMLVDEEKVKSTPVLPGDPCLYSAQEQAEFKYFFQHRIANKIKEQDPEALAAISMLIEN</sequence>
<organism evidence="1 2">
    <name type="scientific">Ketobacter alkanivorans</name>
    <dbReference type="NCBI Taxonomy" id="1917421"/>
    <lineage>
        <taxon>Bacteria</taxon>
        <taxon>Pseudomonadati</taxon>
        <taxon>Pseudomonadota</taxon>
        <taxon>Gammaproteobacteria</taxon>
        <taxon>Pseudomonadales</taxon>
        <taxon>Ketobacteraceae</taxon>
        <taxon>Ketobacter</taxon>
    </lineage>
</organism>
<dbReference type="AlphaFoldDB" id="A0A2K9LKX4"/>
<proteinExistence type="predicted"/>
<accession>A0A2K9LKX4</accession>
<dbReference type="Proteomes" id="UP000235116">
    <property type="component" value="Chromosome"/>
</dbReference>
<gene>
    <name evidence="1" type="ORF">Kalk_02845</name>
</gene>
<dbReference type="KEGG" id="kak:Kalk_02845"/>
<dbReference type="RefSeq" id="WP_101892764.1">
    <property type="nucleotide sequence ID" value="NZ_CP022684.1"/>
</dbReference>